<dbReference type="EMBL" id="NAJL01000084">
    <property type="protein sequence ID" value="TKA22114.1"/>
    <property type="molecule type" value="Genomic_DNA"/>
</dbReference>
<keyword evidence="2" id="KW-1185">Reference proteome</keyword>
<dbReference type="Proteomes" id="UP000308549">
    <property type="component" value="Unassembled WGS sequence"/>
</dbReference>
<evidence type="ECO:0000313" key="1">
    <source>
        <dbReference type="EMBL" id="TKA22114.1"/>
    </source>
</evidence>
<comment type="caution">
    <text evidence="1">The sequence shown here is derived from an EMBL/GenBank/DDBJ whole genome shotgun (WGS) entry which is preliminary data.</text>
</comment>
<reference evidence="1 2" key="1">
    <citation type="submission" date="2017-03" db="EMBL/GenBank/DDBJ databases">
        <title>Genomes of endolithic fungi from Antarctica.</title>
        <authorList>
            <person name="Coleine C."/>
            <person name="Masonjones S."/>
            <person name="Stajich J.E."/>
        </authorList>
    </citation>
    <scope>NUCLEOTIDE SEQUENCE [LARGE SCALE GENOMIC DNA]</scope>
    <source>
        <strain evidence="1 2">CCFEE 6315</strain>
    </source>
</reference>
<name>A0A4U0TJX1_9PEZI</name>
<accession>A0A4U0TJX1</accession>
<organism evidence="1 2">
    <name type="scientific">Salinomyces thailandicus</name>
    <dbReference type="NCBI Taxonomy" id="706561"/>
    <lineage>
        <taxon>Eukaryota</taxon>
        <taxon>Fungi</taxon>
        <taxon>Dikarya</taxon>
        <taxon>Ascomycota</taxon>
        <taxon>Pezizomycotina</taxon>
        <taxon>Dothideomycetes</taxon>
        <taxon>Dothideomycetidae</taxon>
        <taxon>Mycosphaerellales</taxon>
        <taxon>Teratosphaeriaceae</taxon>
        <taxon>Salinomyces</taxon>
    </lineage>
</organism>
<dbReference type="AlphaFoldDB" id="A0A4U0TJX1"/>
<protein>
    <submittedName>
        <fullName evidence="1">Uncharacterized protein</fullName>
    </submittedName>
</protein>
<gene>
    <name evidence="1" type="ORF">B0A50_08368</name>
</gene>
<sequence>MGPGRWTVRERESFARHRRRRRRSCREGVWDCRGVGTGSRSTGKEGKLAAADANAMTIDRPKGMRDKGLLSYAAANQCNRPSTSPVQYGAALYTVQLGVLLLEEV</sequence>
<proteinExistence type="predicted"/>
<evidence type="ECO:0000313" key="2">
    <source>
        <dbReference type="Proteomes" id="UP000308549"/>
    </source>
</evidence>